<comment type="subcellular location">
    <subcellularLocation>
        <location evidence="1">Endoplasmic reticulum</location>
    </subcellularLocation>
</comment>
<dbReference type="PIRSF" id="PIRSF000126">
    <property type="entry name" value="11-beta-HSD1"/>
    <property type="match status" value="1"/>
</dbReference>
<evidence type="ECO:0000256" key="2">
    <source>
        <dbReference type="ARBA" id="ARBA00006484"/>
    </source>
</evidence>
<feature type="transmembrane region" description="Helical" evidence="6">
    <location>
        <begin position="6"/>
        <end position="23"/>
    </location>
</feature>
<organism evidence="7 9">
    <name type="scientific">Planoprotostelium fungivorum</name>
    <dbReference type="NCBI Taxonomy" id="1890364"/>
    <lineage>
        <taxon>Eukaryota</taxon>
        <taxon>Amoebozoa</taxon>
        <taxon>Evosea</taxon>
        <taxon>Variosea</taxon>
        <taxon>Cavosteliida</taxon>
        <taxon>Cavosteliaceae</taxon>
        <taxon>Planoprotostelium</taxon>
    </lineage>
</organism>
<dbReference type="PRINTS" id="PR00080">
    <property type="entry name" value="SDRFAMILY"/>
</dbReference>
<sequence>MVFTLLVTLSVFLFVGVHIFLFVNRHFLRQPKDLLKYGKWAVVTGSTDGIGKAVAQELAKKKMNLVLISRTLSKLNAQAAELKEKFGVETSVVAIDFGAEGRSKFDGYRSLIQDLDVGLLVNNVGQSYDHAEYFDQLKAGTSEQLIRLNIDGTIAMTEYTLPGMLQRNRGAIVNVSSASSLVSEPLYAVYSATKAFVNNYSVALHYEYKSRGIHVQVQLPAYVATKLSKIRSTSVLVASPESYAKSFIKQIGYEPLVLSYWSHDVQLSLARLVPQDWLAATLLSTGKSIRARALKKKETAGKQ</sequence>
<keyword evidence="6" id="KW-0472">Membrane</keyword>
<evidence type="ECO:0000313" key="8">
    <source>
        <dbReference type="EMBL" id="PRP81935.1"/>
    </source>
</evidence>
<proteinExistence type="inferred from homology"/>
<dbReference type="OrthoDB" id="5545019at2759"/>
<keyword evidence="6" id="KW-1133">Transmembrane helix</keyword>
<dbReference type="FunFam" id="3.40.50.720:FF:000137">
    <property type="entry name" value="Hydroxysteroid (17-beta) dehydrogenase 3"/>
    <property type="match status" value="1"/>
</dbReference>
<keyword evidence="4" id="KW-0560">Oxidoreductase</keyword>
<keyword evidence="9" id="KW-1185">Reference proteome</keyword>
<dbReference type="PANTHER" id="PTHR43899">
    <property type="entry name" value="RH59310P"/>
    <property type="match status" value="1"/>
</dbReference>
<dbReference type="InParanoid" id="A0A2P6N3W9"/>
<dbReference type="InterPro" id="IPR002347">
    <property type="entry name" value="SDR_fam"/>
</dbReference>
<dbReference type="GO" id="GO:0016491">
    <property type="term" value="F:oxidoreductase activity"/>
    <property type="evidence" value="ECO:0007669"/>
    <property type="project" value="UniProtKB-KW"/>
</dbReference>
<keyword evidence="6" id="KW-0812">Transmembrane</keyword>
<evidence type="ECO:0000313" key="7">
    <source>
        <dbReference type="EMBL" id="PRP78636.1"/>
    </source>
</evidence>
<dbReference type="AlphaFoldDB" id="A0A2P6N3W9"/>
<dbReference type="InterPro" id="IPR020904">
    <property type="entry name" value="Sc_DH/Rdtase_CS"/>
</dbReference>
<dbReference type="CDD" id="cd05356">
    <property type="entry name" value="17beta-HSD1_like_SDR_c"/>
    <property type="match status" value="1"/>
</dbReference>
<dbReference type="PRINTS" id="PR00081">
    <property type="entry name" value="GDHRDH"/>
</dbReference>
<dbReference type="InterPro" id="IPR036291">
    <property type="entry name" value="NAD(P)-bd_dom_sf"/>
</dbReference>
<evidence type="ECO:0000256" key="4">
    <source>
        <dbReference type="ARBA" id="ARBA00023002"/>
    </source>
</evidence>
<dbReference type="GO" id="GO:0005783">
    <property type="term" value="C:endoplasmic reticulum"/>
    <property type="evidence" value="ECO:0007669"/>
    <property type="project" value="UniProtKB-SubCell"/>
</dbReference>
<evidence type="ECO:0000256" key="6">
    <source>
        <dbReference type="SAM" id="Phobius"/>
    </source>
</evidence>
<name>A0A2P6N3W9_9EUKA</name>
<evidence type="ECO:0000256" key="3">
    <source>
        <dbReference type="ARBA" id="ARBA00022857"/>
    </source>
</evidence>
<dbReference type="PROSITE" id="PS00061">
    <property type="entry name" value="ADH_SHORT"/>
    <property type="match status" value="1"/>
</dbReference>
<dbReference type="Gene3D" id="3.40.50.720">
    <property type="entry name" value="NAD(P)-binding Rossmann-like Domain"/>
    <property type="match status" value="1"/>
</dbReference>
<reference evidence="7 9" key="1">
    <citation type="journal article" date="2018" name="Genome Biol. Evol.">
        <title>Multiple Roots of Fruiting Body Formation in Amoebozoa.</title>
        <authorList>
            <person name="Hillmann F."/>
            <person name="Forbes G."/>
            <person name="Novohradska S."/>
            <person name="Ferling I."/>
            <person name="Riege K."/>
            <person name="Groth M."/>
            <person name="Westermann M."/>
            <person name="Marz M."/>
            <person name="Spaller T."/>
            <person name="Winckler T."/>
            <person name="Schaap P."/>
            <person name="Glockner G."/>
        </authorList>
    </citation>
    <scope>NUCLEOTIDE SEQUENCE [LARGE SCALE GENOMIC DNA]</scope>
    <source>
        <strain evidence="7 9">Jena</strain>
    </source>
</reference>
<evidence type="ECO:0000313" key="9">
    <source>
        <dbReference type="Proteomes" id="UP000241769"/>
    </source>
</evidence>
<comment type="similarity">
    <text evidence="2 5">Belongs to the short-chain dehydrogenases/reductases (SDR) family.</text>
</comment>
<dbReference type="InterPro" id="IPR051019">
    <property type="entry name" value="VLCFA-Steroid_DH"/>
</dbReference>
<dbReference type="PANTHER" id="PTHR43899:SF13">
    <property type="entry name" value="RH59310P"/>
    <property type="match status" value="1"/>
</dbReference>
<gene>
    <name evidence="8" type="ORF">PROFUN_10507</name>
    <name evidence="7" type="ORF">PROFUN_13510</name>
</gene>
<dbReference type="FunCoup" id="A0A2P6N3W9">
    <property type="interactions" value="505"/>
</dbReference>
<protein>
    <submittedName>
        <fullName evidence="7">Uncharacterized protein</fullName>
    </submittedName>
</protein>
<evidence type="ECO:0000256" key="1">
    <source>
        <dbReference type="ARBA" id="ARBA00004240"/>
    </source>
</evidence>
<dbReference type="Pfam" id="PF00106">
    <property type="entry name" value="adh_short"/>
    <property type="match status" value="1"/>
</dbReference>
<evidence type="ECO:0000256" key="5">
    <source>
        <dbReference type="RuleBase" id="RU000363"/>
    </source>
</evidence>
<keyword evidence="3" id="KW-0521">NADP</keyword>
<comment type="caution">
    <text evidence="7">The sequence shown here is derived from an EMBL/GenBank/DDBJ whole genome shotgun (WGS) entry which is preliminary data.</text>
</comment>
<dbReference type="EMBL" id="MDYQ01000113">
    <property type="protein sequence ID" value="PRP81935.1"/>
    <property type="molecule type" value="Genomic_DNA"/>
</dbReference>
<dbReference type="STRING" id="1890364.A0A2P6N3W9"/>
<dbReference type="EMBL" id="MDYQ01000213">
    <property type="protein sequence ID" value="PRP78636.1"/>
    <property type="molecule type" value="Genomic_DNA"/>
</dbReference>
<dbReference type="SUPFAM" id="SSF51735">
    <property type="entry name" value="NAD(P)-binding Rossmann-fold domains"/>
    <property type="match status" value="1"/>
</dbReference>
<accession>A0A2P6N3W9</accession>
<dbReference type="Proteomes" id="UP000241769">
    <property type="component" value="Unassembled WGS sequence"/>
</dbReference>